<dbReference type="AlphaFoldDB" id="A0A8S1ELG0"/>
<protein>
    <submittedName>
        <fullName evidence="1">Uncharacterized protein</fullName>
    </submittedName>
</protein>
<reference evidence="1 2" key="1">
    <citation type="submission" date="2020-04" db="EMBL/GenBank/DDBJ databases">
        <authorList>
            <person name="Laetsch R D."/>
            <person name="Stevens L."/>
            <person name="Kumar S."/>
            <person name="Blaxter L. M."/>
        </authorList>
    </citation>
    <scope>NUCLEOTIDE SEQUENCE [LARGE SCALE GENOMIC DNA]</scope>
</reference>
<accession>A0A8S1ELG0</accession>
<sequence>MDMIAVKSPLGNMEILTVVVPDLVRLAKKHLMENSMFLHLEHVRKGSLHANIGPHPVKTMADGIEYCALAVQIPHYKQKKCPIVFNDCEKVAISSDVLSAIDEKDTVVTFGKTKNESIYFFMFDRNTEKALHADAITRIAECLIRLTTNLKLRQLIEIEAVRLPVELTGSFIMSIKCEEAGNRTIEIYDENLTQVGFINGFIWKDIVV</sequence>
<evidence type="ECO:0000313" key="1">
    <source>
        <dbReference type="EMBL" id="CAB3400387.1"/>
    </source>
</evidence>
<dbReference type="EMBL" id="CADEPM010000002">
    <property type="protein sequence ID" value="CAB3400387.1"/>
    <property type="molecule type" value="Genomic_DNA"/>
</dbReference>
<dbReference type="Proteomes" id="UP000494206">
    <property type="component" value="Unassembled WGS sequence"/>
</dbReference>
<keyword evidence="2" id="KW-1185">Reference proteome</keyword>
<evidence type="ECO:0000313" key="2">
    <source>
        <dbReference type="Proteomes" id="UP000494206"/>
    </source>
</evidence>
<name>A0A8S1ELG0_9PELO</name>
<dbReference type="OrthoDB" id="5777205at2759"/>
<comment type="caution">
    <text evidence="1">The sequence shown here is derived from an EMBL/GenBank/DDBJ whole genome shotgun (WGS) entry which is preliminary data.</text>
</comment>
<proteinExistence type="predicted"/>
<organism evidence="1 2">
    <name type="scientific">Caenorhabditis bovis</name>
    <dbReference type="NCBI Taxonomy" id="2654633"/>
    <lineage>
        <taxon>Eukaryota</taxon>
        <taxon>Metazoa</taxon>
        <taxon>Ecdysozoa</taxon>
        <taxon>Nematoda</taxon>
        <taxon>Chromadorea</taxon>
        <taxon>Rhabditida</taxon>
        <taxon>Rhabditina</taxon>
        <taxon>Rhabditomorpha</taxon>
        <taxon>Rhabditoidea</taxon>
        <taxon>Rhabditidae</taxon>
        <taxon>Peloderinae</taxon>
        <taxon>Caenorhabditis</taxon>
    </lineage>
</organism>
<gene>
    <name evidence="1" type="ORF">CBOVIS_LOCUS3343</name>
</gene>